<dbReference type="EC" id="3.4.19.12" evidence="7"/>
<dbReference type="GO" id="GO:0005829">
    <property type="term" value="C:cytosol"/>
    <property type="evidence" value="ECO:0007669"/>
    <property type="project" value="TreeGrafter"/>
</dbReference>
<dbReference type="EMBL" id="MCGN01000008">
    <property type="protein sequence ID" value="ORY93955.1"/>
    <property type="molecule type" value="Genomic_DNA"/>
</dbReference>
<reference evidence="11 12" key="1">
    <citation type="submission" date="2016-07" db="EMBL/GenBank/DDBJ databases">
        <title>Pervasive Adenine N6-methylation of Active Genes in Fungi.</title>
        <authorList>
            <consortium name="DOE Joint Genome Institute"/>
            <person name="Mondo S.J."/>
            <person name="Dannebaum R.O."/>
            <person name="Kuo R.C."/>
            <person name="Labutti K."/>
            <person name="Haridas S."/>
            <person name="Kuo A."/>
            <person name="Salamov A."/>
            <person name="Ahrendt S.R."/>
            <person name="Lipzen A."/>
            <person name="Sullivan W."/>
            <person name="Andreopoulos W.B."/>
            <person name="Clum A."/>
            <person name="Lindquist E."/>
            <person name="Daum C."/>
            <person name="Ramamoorthy G.K."/>
            <person name="Gryganskyi A."/>
            <person name="Culley D."/>
            <person name="Magnuson J.K."/>
            <person name="James T.Y."/>
            <person name="O'Malley M.A."/>
            <person name="Stajich J.E."/>
            <person name="Spatafora J.W."/>
            <person name="Visel A."/>
            <person name="Grigoriev I.V."/>
        </authorList>
    </citation>
    <scope>NUCLEOTIDE SEQUENCE [LARGE SCALE GENOMIC DNA]</scope>
    <source>
        <strain evidence="11 12">NRRL 2496</strain>
    </source>
</reference>
<organism evidence="11 12">
    <name type="scientific">Syncephalastrum racemosum</name>
    <name type="common">Filamentous fungus</name>
    <dbReference type="NCBI Taxonomy" id="13706"/>
    <lineage>
        <taxon>Eukaryota</taxon>
        <taxon>Fungi</taxon>
        <taxon>Fungi incertae sedis</taxon>
        <taxon>Mucoromycota</taxon>
        <taxon>Mucoromycotina</taxon>
        <taxon>Mucoromycetes</taxon>
        <taxon>Mucorales</taxon>
        <taxon>Syncephalastraceae</taxon>
        <taxon>Syncephalastrum</taxon>
    </lineage>
</organism>
<dbReference type="Gene3D" id="3.90.70.10">
    <property type="entry name" value="Cysteine proteinases"/>
    <property type="match status" value="1"/>
</dbReference>
<evidence type="ECO:0000313" key="12">
    <source>
        <dbReference type="Proteomes" id="UP000242180"/>
    </source>
</evidence>
<dbReference type="GO" id="GO:0005634">
    <property type="term" value="C:nucleus"/>
    <property type="evidence" value="ECO:0007669"/>
    <property type="project" value="TreeGrafter"/>
</dbReference>
<dbReference type="Pfam" id="PF00443">
    <property type="entry name" value="UCH"/>
    <property type="match status" value="1"/>
</dbReference>
<evidence type="ECO:0000256" key="6">
    <source>
        <dbReference type="ARBA" id="ARBA00022807"/>
    </source>
</evidence>
<evidence type="ECO:0000256" key="5">
    <source>
        <dbReference type="ARBA" id="ARBA00022801"/>
    </source>
</evidence>
<evidence type="ECO:0000256" key="1">
    <source>
        <dbReference type="ARBA" id="ARBA00000707"/>
    </source>
</evidence>
<evidence type="ECO:0000256" key="7">
    <source>
        <dbReference type="RuleBase" id="RU366025"/>
    </source>
</evidence>
<keyword evidence="3 7" id="KW-0645">Protease</keyword>
<dbReference type="SUPFAM" id="SSF54001">
    <property type="entry name" value="Cysteine proteinases"/>
    <property type="match status" value="1"/>
</dbReference>
<feature type="compositionally biased region" description="Basic residues" evidence="9">
    <location>
        <begin position="586"/>
        <end position="601"/>
    </location>
</feature>
<evidence type="ECO:0000256" key="8">
    <source>
        <dbReference type="SAM" id="Coils"/>
    </source>
</evidence>
<comment type="similarity">
    <text evidence="2 7">Belongs to the peptidase C19 family.</text>
</comment>
<name>A0A1X2H645_SYNRA</name>
<dbReference type="PANTHER" id="PTHR24006">
    <property type="entry name" value="UBIQUITIN CARBOXYL-TERMINAL HYDROLASE"/>
    <property type="match status" value="1"/>
</dbReference>
<sequence length="607" mass="68069">MGVKQLHYLLQPQVYVNCGVAVAELTSDYGVALLPLMQALYANLSLSKLHTNLWLPFSSDTDYPPYYGDVDETEDVDVCLRGQPAATLVSGLVNTGNSCYLNSVLQALSSLPRLQVYLDRVQHHESAKVSRSLMRTLRRLTKPVHGRTAFRPTDIVSAMASANKRFANQDQEDAQEFFQMISSSLETEHEARERMERQRQQQQSLMGLKDLLEPEAKARIVRSTISDRVESPFTGLLASRLSCMQCAYTGAIRHFPFNNVQLTLPDTFSTSLEACLQDYVALEYLSDAACRKCALIEAASELASQMDGLKEHTRNAKDLDERRQVITKVVELERRRRVLEERLNTGQIEEEDDQLRTVSRLSSKQAMIAKPPKTLCLHLSRSTYHPSGAVLKNTCHVSFPEELNLAPYCTDGTINMQPHLPMSTGALDTSQTRYRLMSVIVHFGSHDFGHFIAYKRRVAVESCSCAACGDRQPCLKPQDTWYRISDDNVNECTLEEVLQSDAYMLLYEQVADDLEYPTPVQAAPEFCTEDQSSIEALRIANTLLSDDRRKSTSSITPPTQNMIPSTSSSVSSASHPHLLQAAEKSLHHRHHSTTHAPTGRRRSVDVS</sequence>
<dbReference type="Proteomes" id="UP000242180">
    <property type="component" value="Unassembled WGS sequence"/>
</dbReference>
<dbReference type="AlphaFoldDB" id="A0A1X2H645"/>
<keyword evidence="4 7" id="KW-0833">Ubl conjugation pathway</keyword>
<proteinExistence type="inferred from homology"/>
<evidence type="ECO:0000256" key="3">
    <source>
        <dbReference type="ARBA" id="ARBA00022670"/>
    </source>
</evidence>
<dbReference type="STRING" id="13706.A0A1X2H645"/>
<gene>
    <name evidence="11" type="ORF">BCR43DRAFT_350708</name>
</gene>
<dbReference type="GO" id="GO:0016579">
    <property type="term" value="P:protein deubiquitination"/>
    <property type="evidence" value="ECO:0007669"/>
    <property type="project" value="InterPro"/>
</dbReference>
<comment type="caution">
    <text evidence="11">The sequence shown here is derived from an EMBL/GenBank/DDBJ whole genome shotgun (WGS) entry which is preliminary data.</text>
</comment>
<keyword evidence="6 7" id="KW-0788">Thiol protease</keyword>
<evidence type="ECO:0000256" key="9">
    <source>
        <dbReference type="SAM" id="MobiDB-lite"/>
    </source>
</evidence>
<evidence type="ECO:0000313" key="11">
    <source>
        <dbReference type="EMBL" id="ORY93955.1"/>
    </source>
</evidence>
<dbReference type="InParanoid" id="A0A1X2H645"/>
<dbReference type="InterPro" id="IPR050164">
    <property type="entry name" value="Peptidase_C19"/>
</dbReference>
<feature type="domain" description="USP" evidence="10">
    <location>
        <begin position="90"/>
        <end position="510"/>
    </location>
</feature>
<evidence type="ECO:0000256" key="2">
    <source>
        <dbReference type="ARBA" id="ARBA00009085"/>
    </source>
</evidence>
<dbReference type="InterPro" id="IPR028889">
    <property type="entry name" value="USP"/>
</dbReference>
<evidence type="ECO:0000256" key="4">
    <source>
        <dbReference type="ARBA" id="ARBA00022786"/>
    </source>
</evidence>
<dbReference type="PANTHER" id="PTHR24006:SF888">
    <property type="entry name" value="UBIQUITIN CARBOXYL-TERMINAL HYDROLASE 30"/>
    <property type="match status" value="1"/>
</dbReference>
<dbReference type="OrthoDB" id="2020758at2759"/>
<dbReference type="OMA" id="CEREGND"/>
<feature type="compositionally biased region" description="Polar residues" evidence="9">
    <location>
        <begin position="552"/>
        <end position="564"/>
    </location>
</feature>
<feature type="region of interest" description="Disordered" evidence="9">
    <location>
        <begin position="547"/>
        <end position="607"/>
    </location>
</feature>
<dbReference type="CDD" id="cd02662">
    <property type="entry name" value="Peptidase_C19F"/>
    <property type="match status" value="1"/>
</dbReference>
<feature type="coiled-coil region" evidence="8">
    <location>
        <begin position="322"/>
        <end position="349"/>
    </location>
</feature>
<accession>A0A1X2H645</accession>
<keyword evidence="8" id="KW-0175">Coiled coil</keyword>
<dbReference type="InterPro" id="IPR018200">
    <property type="entry name" value="USP_CS"/>
</dbReference>
<dbReference type="PROSITE" id="PS50235">
    <property type="entry name" value="USP_3"/>
    <property type="match status" value="1"/>
</dbReference>
<dbReference type="GO" id="GO:0006508">
    <property type="term" value="P:proteolysis"/>
    <property type="evidence" value="ECO:0007669"/>
    <property type="project" value="UniProtKB-KW"/>
</dbReference>
<dbReference type="PROSITE" id="PS00972">
    <property type="entry name" value="USP_1"/>
    <property type="match status" value="1"/>
</dbReference>
<dbReference type="InterPro" id="IPR038765">
    <property type="entry name" value="Papain-like_cys_pep_sf"/>
</dbReference>
<protein>
    <recommendedName>
        <fullName evidence="7">Ubiquitin carboxyl-terminal hydrolase</fullName>
        <ecNumber evidence="7">3.4.19.12</ecNumber>
    </recommendedName>
</protein>
<keyword evidence="12" id="KW-1185">Reference proteome</keyword>
<dbReference type="InterPro" id="IPR001394">
    <property type="entry name" value="Peptidase_C19_UCH"/>
</dbReference>
<comment type="catalytic activity">
    <reaction evidence="1 7">
        <text>Thiol-dependent hydrolysis of ester, thioester, amide, peptide and isopeptide bonds formed by the C-terminal Gly of ubiquitin (a 76-residue protein attached to proteins as an intracellular targeting signal).</text>
        <dbReference type="EC" id="3.4.19.12"/>
    </reaction>
</comment>
<evidence type="ECO:0000259" key="10">
    <source>
        <dbReference type="PROSITE" id="PS50235"/>
    </source>
</evidence>
<feature type="compositionally biased region" description="Low complexity" evidence="9">
    <location>
        <begin position="565"/>
        <end position="574"/>
    </location>
</feature>
<dbReference type="PROSITE" id="PS00973">
    <property type="entry name" value="USP_2"/>
    <property type="match status" value="1"/>
</dbReference>
<keyword evidence="5 7" id="KW-0378">Hydrolase</keyword>
<dbReference type="GO" id="GO:0004843">
    <property type="term" value="F:cysteine-type deubiquitinase activity"/>
    <property type="evidence" value="ECO:0007669"/>
    <property type="project" value="UniProtKB-UniRule"/>
</dbReference>